<dbReference type="InterPro" id="IPR013974">
    <property type="entry name" value="SAF"/>
</dbReference>
<dbReference type="EMBL" id="JAGIYZ010000011">
    <property type="protein sequence ID" value="MBP0464852.1"/>
    <property type="molecule type" value="Genomic_DNA"/>
</dbReference>
<gene>
    <name evidence="6" type="primary">flgA</name>
    <name evidence="6" type="ORF">J5Y09_13100</name>
</gene>
<accession>A0ABS4AU04</accession>
<keyword evidence="6" id="KW-0969">Cilium</keyword>
<dbReference type="RefSeq" id="WP_209352236.1">
    <property type="nucleotide sequence ID" value="NZ_JAGIYZ010000011.1"/>
</dbReference>
<dbReference type="InterPro" id="IPR039246">
    <property type="entry name" value="Flagellar_FlgA"/>
</dbReference>
<evidence type="ECO:0000313" key="6">
    <source>
        <dbReference type="EMBL" id="MBP0464852.1"/>
    </source>
</evidence>
<keyword evidence="7" id="KW-1185">Reference proteome</keyword>
<organism evidence="6 7">
    <name type="scientific">Roseomonas nitratireducens</name>
    <dbReference type="NCBI Taxonomy" id="2820810"/>
    <lineage>
        <taxon>Bacteria</taxon>
        <taxon>Pseudomonadati</taxon>
        <taxon>Pseudomonadota</taxon>
        <taxon>Alphaproteobacteria</taxon>
        <taxon>Acetobacterales</taxon>
        <taxon>Roseomonadaceae</taxon>
        <taxon>Roseomonas</taxon>
    </lineage>
</organism>
<comment type="subcellular location">
    <subcellularLocation>
        <location evidence="1">Periplasm</location>
    </subcellularLocation>
</comment>
<keyword evidence="2 4" id="KW-0732">Signal</keyword>
<evidence type="ECO:0000256" key="3">
    <source>
        <dbReference type="ARBA" id="ARBA00022764"/>
    </source>
</evidence>
<feature type="domain" description="SAF" evidence="5">
    <location>
        <begin position="181"/>
        <end position="243"/>
    </location>
</feature>
<comment type="caution">
    <text evidence="6">The sequence shown here is derived from an EMBL/GenBank/DDBJ whole genome shotgun (WGS) entry which is preliminary data.</text>
</comment>
<dbReference type="PANTHER" id="PTHR36307:SF1">
    <property type="entry name" value="FLAGELLA BASAL BODY P-RING FORMATION PROTEIN FLGA"/>
    <property type="match status" value="1"/>
</dbReference>
<dbReference type="SMART" id="SM00858">
    <property type="entry name" value="SAF"/>
    <property type="match status" value="1"/>
</dbReference>
<dbReference type="Proteomes" id="UP000680815">
    <property type="component" value="Unassembled WGS sequence"/>
</dbReference>
<dbReference type="Pfam" id="PF13144">
    <property type="entry name" value="ChapFlgA"/>
    <property type="match status" value="1"/>
</dbReference>
<feature type="chain" id="PRO_5045089973" evidence="4">
    <location>
        <begin position="19"/>
        <end position="317"/>
    </location>
</feature>
<dbReference type="CDD" id="cd11614">
    <property type="entry name" value="SAF_CpaB_FlgA_like"/>
    <property type="match status" value="1"/>
</dbReference>
<dbReference type="InterPro" id="IPR017585">
    <property type="entry name" value="SAF_FlgA"/>
</dbReference>
<reference evidence="6 7" key="1">
    <citation type="submission" date="2021-03" db="EMBL/GenBank/DDBJ databases">
        <authorList>
            <person name="So Y."/>
        </authorList>
    </citation>
    <scope>NUCLEOTIDE SEQUENCE [LARGE SCALE GENOMIC DNA]</scope>
    <source>
        <strain evidence="6 7">PWR1</strain>
    </source>
</reference>
<evidence type="ECO:0000256" key="1">
    <source>
        <dbReference type="ARBA" id="ARBA00004418"/>
    </source>
</evidence>
<sequence>MKRRALFLLPALALPARAEVAPPFPRPLVLAEDTVLRLGDIFENAGALADRTVGAAPAPGRRMMLDAAQLSGLARRHGLNWRPLSGEERSVVERPGRPLPREDVEAMLRDELSRLGLDADAELELPGFSPPLVPLGALPQVMVEAPYVDTASRRFAVTLVVSAEGMATQRIRLAGRAVPTVPVVVATRRMAVGDVVGPEDLREVRQRAERVRPGTAQRAEDVLGKQLRRPIASDLPFMTVDLAAPAIVTKNQLVLMVLEGPGISLTAQGRAMESAARGQMVPVMNLMSRTVVEAEAIGPGRVRVRPGSTPVTIARRG</sequence>
<evidence type="ECO:0000259" key="5">
    <source>
        <dbReference type="SMART" id="SM00858"/>
    </source>
</evidence>
<dbReference type="NCBIfam" id="TIGR03170">
    <property type="entry name" value="flgA_cterm"/>
    <property type="match status" value="1"/>
</dbReference>
<proteinExistence type="predicted"/>
<dbReference type="Gene3D" id="2.30.30.760">
    <property type="match status" value="1"/>
</dbReference>
<protein>
    <submittedName>
        <fullName evidence="6">Flagellar basal body P-ring formation protein FlgA</fullName>
    </submittedName>
</protein>
<dbReference type="Gene3D" id="3.90.1210.10">
    <property type="entry name" value="Antifreeze-like/N-acetylneuraminic acid synthase C-terminal domain"/>
    <property type="match status" value="1"/>
</dbReference>
<keyword evidence="6" id="KW-0966">Cell projection</keyword>
<name>A0ABS4AU04_9PROT</name>
<evidence type="ECO:0000256" key="4">
    <source>
        <dbReference type="SAM" id="SignalP"/>
    </source>
</evidence>
<evidence type="ECO:0000256" key="2">
    <source>
        <dbReference type="ARBA" id="ARBA00022729"/>
    </source>
</evidence>
<dbReference type="PANTHER" id="PTHR36307">
    <property type="entry name" value="FLAGELLA BASAL BODY P-RING FORMATION PROTEIN FLGA"/>
    <property type="match status" value="1"/>
</dbReference>
<keyword evidence="6" id="KW-0282">Flagellum</keyword>
<feature type="signal peptide" evidence="4">
    <location>
        <begin position="1"/>
        <end position="18"/>
    </location>
</feature>
<evidence type="ECO:0000313" key="7">
    <source>
        <dbReference type="Proteomes" id="UP000680815"/>
    </source>
</evidence>
<keyword evidence="3" id="KW-0574">Periplasm</keyword>